<sequence>MLEFKIKLYSAGPWNVLEDARCWGPLTLATVGNGTYQELFGAIWRITWDRKRGLILQQKQGSDFQEVEPDEPLPVLPNRARHISLAFDQAARPVLAYELDQVIHVRQWNPVSHQYTYQQVDGLDPVLLMDAHLHYFTPDSDVLLYCLDLERLHLQVSHQRNTYQDQTQVSTLQLPAFLDQVAAYPYMSRILLHDHKGAEVRFVSPLYPYRAEDTLSVTAAASGDWDTVGYAFAAGDLLTFSGGPATGLWNIANYAFSAADTLSIAGGPATGLWDSLVIPYSAADSMAVSGSPATGLWDSPGIGYTAGDTLTVTGTIAGGTWT</sequence>
<evidence type="ECO:0000313" key="2">
    <source>
        <dbReference type="Proteomes" id="UP000632222"/>
    </source>
</evidence>
<protein>
    <submittedName>
        <fullName evidence="1">Uncharacterized protein</fullName>
    </submittedName>
</protein>
<evidence type="ECO:0000313" key="1">
    <source>
        <dbReference type="EMBL" id="GGJ56640.1"/>
    </source>
</evidence>
<keyword evidence="2" id="KW-1185">Reference proteome</keyword>
<dbReference type="EMBL" id="BMOD01000036">
    <property type="protein sequence ID" value="GGJ56640.1"/>
    <property type="molecule type" value="Genomic_DNA"/>
</dbReference>
<accession>A0ABQ2DFY2</accession>
<dbReference type="RefSeq" id="WP_189008424.1">
    <property type="nucleotide sequence ID" value="NZ_BMOD01000036.1"/>
</dbReference>
<reference evidence="2" key="1">
    <citation type="journal article" date="2019" name="Int. J. Syst. Evol. Microbiol.">
        <title>The Global Catalogue of Microorganisms (GCM) 10K type strain sequencing project: providing services to taxonomists for standard genome sequencing and annotation.</title>
        <authorList>
            <consortium name="The Broad Institute Genomics Platform"/>
            <consortium name="The Broad Institute Genome Sequencing Center for Infectious Disease"/>
            <person name="Wu L."/>
            <person name="Ma J."/>
        </authorList>
    </citation>
    <scope>NUCLEOTIDE SEQUENCE [LARGE SCALE GENOMIC DNA]</scope>
    <source>
        <strain evidence="2">JCM 14370</strain>
    </source>
</reference>
<name>A0ABQ2DFY2_9DEIO</name>
<gene>
    <name evidence="1" type="ORF">GCM10008938_48510</name>
</gene>
<dbReference type="Proteomes" id="UP000632222">
    <property type="component" value="Unassembled WGS sequence"/>
</dbReference>
<comment type="caution">
    <text evidence="1">The sequence shown here is derived from an EMBL/GenBank/DDBJ whole genome shotgun (WGS) entry which is preliminary data.</text>
</comment>
<organism evidence="1 2">
    <name type="scientific">Deinococcus roseus</name>
    <dbReference type="NCBI Taxonomy" id="392414"/>
    <lineage>
        <taxon>Bacteria</taxon>
        <taxon>Thermotogati</taxon>
        <taxon>Deinococcota</taxon>
        <taxon>Deinococci</taxon>
        <taxon>Deinococcales</taxon>
        <taxon>Deinococcaceae</taxon>
        <taxon>Deinococcus</taxon>
    </lineage>
</organism>
<proteinExistence type="predicted"/>